<keyword evidence="3" id="KW-1185">Reference proteome</keyword>
<reference evidence="2 3" key="1">
    <citation type="submission" date="2020-09" db="EMBL/GenBank/DDBJ databases">
        <title>Roseomonas.</title>
        <authorList>
            <person name="Zhu W."/>
        </authorList>
    </citation>
    <scope>NUCLEOTIDE SEQUENCE [LARGE SCALE GENOMIC DNA]</scope>
    <source>
        <strain evidence="2 3">573</strain>
    </source>
</reference>
<sequence length="196" mass="20258">MRHAAMIPAMALSMLLLAGCAELRTPPVVQPVPVALLPPATDPLRAAARMAAADFAEEGAAVQNRPAEAARAMGRLEWLTAVLSTDQRYDALPPGIAMALRGGTAEVREALGMVADTPPAQATAALTAIARQIDAGQSPDFPAALFPGGAERSLQRLTRPGPLPQAAIATGQAAEVIARLDQTGGWNRGAGETPRF</sequence>
<evidence type="ECO:0000313" key="3">
    <source>
        <dbReference type="Proteomes" id="UP001518989"/>
    </source>
</evidence>
<dbReference type="Proteomes" id="UP001518989">
    <property type="component" value="Unassembled WGS sequence"/>
</dbReference>
<gene>
    <name evidence="2" type="ORF">IAI61_08380</name>
</gene>
<evidence type="ECO:0000313" key="2">
    <source>
        <dbReference type="EMBL" id="MBO1079045.1"/>
    </source>
</evidence>
<name>A0ABS3KNK1_9PROT</name>
<keyword evidence="1" id="KW-0732">Signal</keyword>
<evidence type="ECO:0000256" key="1">
    <source>
        <dbReference type="SAM" id="SignalP"/>
    </source>
</evidence>
<accession>A0ABS3KNK1</accession>
<protein>
    <submittedName>
        <fullName evidence="2">Uncharacterized protein</fullName>
    </submittedName>
</protein>
<organism evidence="2 3">
    <name type="scientific">Roseomonas haemaphysalidis</name>
    <dbReference type="NCBI Taxonomy" id="2768162"/>
    <lineage>
        <taxon>Bacteria</taxon>
        <taxon>Pseudomonadati</taxon>
        <taxon>Pseudomonadota</taxon>
        <taxon>Alphaproteobacteria</taxon>
        <taxon>Acetobacterales</taxon>
        <taxon>Roseomonadaceae</taxon>
        <taxon>Roseomonas</taxon>
    </lineage>
</organism>
<dbReference type="RefSeq" id="WP_207416471.1">
    <property type="nucleotide sequence ID" value="NZ_JACTNG010000003.1"/>
</dbReference>
<dbReference type="EMBL" id="JACTNG010000003">
    <property type="protein sequence ID" value="MBO1079045.1"/>
    <property type="molecule type" value="Genomic_DNA"/>
</dbReference>
<feature type="signal peptide" evidence="1">
    <location>
        <begin position="1"/>
        <end position="18"/>
    </location>
</feature>
<comment type="caution">
    <text evidence="2">The sequence shown here is derived from an EMBL/GenBank/DDBJ whole genome shotgun (WGS) entry which is preliminary data.</text>
</comment>
<dbReference type="PROSITE" id="PS51257">
    <property type="entry name" value="PROKAR_LIPOPROTEIN"/>
    <property type="match status" value="1"/>
</dbReference>
<feature type="chain" id="PRO_5046502974" evidence="1">
    <location>
        <begin position="19"/>
        <end position="196"/>
    </location>
</feature>
<proteinExistence type="predicted"/>